<dbReference type="EMBL" id="CAEZYY010000042">
    <property type="protein sequence ID" value="CAB4767254.1"/>
    <property type="molecule type" value="Genomic_DNA"/>
</dbReference>
<proteinExistence type="predicted"/>
<dbReference type="AlphaFoldDB" id="A0A6J7EWB7"/>
<reference evidence="2" key="1">
    <citation type="submission" date="2020-05" db="EMBL/GenBank/DDBJ databases">
        <authorList>
            <person name="Chiriac C."/>
            <person name="Salcher M."/>
            <person name="Ghai R."/>
            <person name="Kavagutti S V."/>
        </authorList>
    </citation>
    <scope>NUCLEOTIDE SEQUENCE</scope>
</reference>
<evidence type="ECO:0000313" key="2">
    <source>
        <dbReference type="EMBL" id="CAB4885380.1"/>
    </source>
</evidence>
<organism evidence="2">
    <name type="scientific">freshwater metagenome</name>
    <dbReference type="NCBI Taxonomy" id="449393"/>
    <lineage>
        <taxon>unclassified sequences</taxon>
        <taxon>metagenomes</taxon>
        <taxon>ecological metagenomes</taxon>
    </lineage>
</organism>
<accession>A0A6J7EWB7</accession>
<protein>
    <submittedName>
        <fullName evidence="2">Unannotated protein</fullName>
    </submittedName>
</protein>
<gene>
    <name evidence="1" type="ORF">UFOPK2806_02195</name>
    <name evidence="2" type="ORF">UFOPK3417_01849</name>
</gene>
<name>A0A6J7EWB7_9ZZZZ</name>
<dbReference type="EMBL" id="CAFBLR010000240">
    <property type="protein sequence ID" value="CAB4885380.1"/>
    <property type="molecule type" value="Genomic_DNA"/>
</dbReference>
<evidence type="ECO:0000313" key="1">
    <source>
        <dbReference type="EMBL" id="CAB4767254.1"/>
    </source>
</evidence>
<sequence length="41" mass="4244">MASVSTKFGIMRTAGLCDGLTFSATFAARSSDSTVMAAERP</sequence>